<protein>
    <submittedName>
        <fullName evidence="1">Uncharacterized protein</fullName>
    </submittedName>
</protein>
<dbReference type="EMBL" id="JANEYF010005300">
    <property type="protein sequence ID" value="KAJ8928667.1"/>
    <property type="molecule type" value="Genomic_DNA"/>
</dbReference>
<organism evidence="1 2">
    <name type="scientific">Rhamnusium bicolor</name>
    <dbReference type="NCBI Taxonomy" id="1586634"/>
    <lineage>
        <taxon>Eukaryota</taxon>
        <taxon>Metazoa</taxon>
        <taxon>Ecdysozoa</taxon>
        <taxon>Arthropoda</taxon>
        <taxon>Hexapoda</taxon>
        <taxon>Insecta</taxon>
        <taxon>Pterygota</taxon>
        <taxon>Neoptera</taxon>
        <taxon>Endopterygota</taxon>
        <taxon>Coleoptera</taxon>
        <taxon>Polyphaga</taxon>
        <taxon>Cucujiformia</taxon>
        <taxon>Chrysomeloidea</taxon>
        <taxon>Cerambycidae</taxon>
        <taxon>Lepturinae</taxon>
        <taxon>Rhagiini</taxon>
        <taxon>Rhamnusium</taxon>
    </lineage>
</organism>
<evidence type="ECO:0000313" key="2">
    <source>
        <dbReference type="Proteomes" id="UP001162156"/>
    </source>
</evidence>
<dbReference type="Proteomes" id="UP001162156">
    <property type="component" value="Unassembled WGS sequence"/>
</dbReference>
<accession>A0AAV8WPY4</accession>
<reference evidence="1" key="1">
    <citation type="journal article" date="2023" name="Insect Mol. Biol.">
        <title>Genome sequencing provides insights into the evolution of gene families encoding plant cell wall-degrading enzymes in longhorned beetles.</title>
        <authorList>
            <person name="Shin N.R."/>
            <person name="Okamura Y."/>
            <person name="Kirsch R."/>
            <person name="Pauchet Y."/>
        </authorList>
    </citation>
    <scope>NUCLEOTIDE SEQUENCE</scope>
    <source>
        <strain evidence="1">RBIC_L_NR</strain>
    </source>
</reference>
<keyword evidence="2" id="KW-1185">Reference proteome</keyword>
<proteinExistence type="predicted"/>
<comment type="caution">
    <text evidence="1">The sequence shown here is derived from an EMBL/GenBank/DDBJ whole genome shotgun (WGS) entry which is preliminary data.</text>
</comment>
<sequence length="234" mass="27000">MSDVVGTSINHEPFGVLESTKISNNAQEQEVNDLSEFLKLEHSKYLHYKVIYDTLQEYVSEISDTDKSLKTKVKDIMHSANVAQSIMLDDSLDESSTSIFRSCDINNLELNYTERNQLQDILKLKLDQKYKNICSEFTKLTNKDINKALESVHDTMPLQLSPEDKVLIDYKNKLIFEQEQYVKNLLSLQEVLKEITNLRLKELPQTTEQKIKECLVEEKGKSLEISTSSRESTN</sequence>
<name>A0AAV8WPY4_9CUCU</name>
<evidence type="ECO:0000313" key="1">
    <source>
        <dbReference type="EMBL" id="KAJ8928667.1"/>
    </source>
</evidence>
<dbReference type="AlphaFoldDB" id="A0AAV8WPY4"/>
<gene>
    <name evidence="1" type="ORF">NQ314_018761</name>
</gene>